<proteinExistence type="predicted"/>
<dbReference type="Gene3D" id="3.40.50.2000">
    <property type="entry name" value="Glycogen Phosphorylase B"/>
    <property type="match status" value="1"/>
</dbReference>
<gene>
    <name evidence="1" type="ORF">HDF14_005397</name>
</gene>
<protein>
    <submittedName>
        <fullName evidence="1">Uncharacterized protein</fullName>
    </submittedName>
</protein>
<dbReference type="EMBL" id="JACHEB010000017">
    <property type="protein sequence ID" value="MBB5331748.1"/>
    <property type="molecule type" value="Genomic_DNA"/>
</dbReference>
<organism evidence="1 2">
    <name type="scientific">Tunturiibacter gelidiferens</name>
    <dbReference type="NCBI Taxonomy" id="3069689"/>
    <lineage>
        <taxon>Bacteria</taxon>
        <taxon>Pseudomonadati</taxon>
        <taxon>Acidobacteriota</taxon>
        <taxon>Terriglobia</taxon>
        <taxon>Terriglobales</taxon>
        <taxon>Acidobacteriaceae</taxon>
        <taxon>Tunturiibacter</taxon>
    </lineage>
</organism>
<accession>A0A9X0U6R4</accession>
<reference evidence="1 2" key="1">
    <citation type="submission" date="2020-08" db="EMBL/GenBank/DDBJ databases">
        <title>Genomic Encyclopedia of Type Strains, Phase IV (KMG-V): Genome sequencing to study the core and pangenomes of soil and plant-associated prokaryotes.</title>
        <authorList>
            <person name="Whitman W."/>
        </authorList>
    </citation>
    <scope>NUCLEOTIDE SEQUENCE [LARGE SCALE GENOMIC DNA]</scope>
    <source>
        <strain evidence="1 2">X5P2</strain>
    </source>
</reference>
<dbReference type="Proteomes" id="UP000535182">
    <property type="component" value="Unassembled WGS sequence"/>
</dbReference>
<sequence length="127" mass="13768">MSLGIPYAHVWAILNIDFSGSTPPSVVPGLYEDTSAGRTRNSDDLKKNDNAFFGLVQPLAEEYAERAGLKLNWSDPTATVSRQAVAIVSQTPKEFDLPGIPWPPEFHYAGLSSMMRAASLSPFPGKS</sequence>
<comment type="caution">
    <text evidence="1">The sequence shown here is derived from an EMBL/GenBank/DDBJ whole genome shotgun (WGS) entry which is preliminary data.</text>
</comment>
<keyword evidence="2" id="KW-1185">Reference proteome</keyword>
<dbReference type="RefSeq" id="WP_260698588.1">
    <property type="nucleotide sequence ID" value="NZ_JACHEB010000017.1"/>
</dbReference>
<evidence type="ECO:0000313" key="2">
    <source>
        <dbReference type="Proteomes" id="UP000535182"/>
    </source>
</evidence>
<name>A0A9X0U6R4_9BACT</name>
<dbReference type="AlphaFoldDB" id="A0A9X0U6R4"/>
<evidence type="ECO:0000313" key="1">
    <source>
        <dbReference type="EMBL" id="MBB5331748.1"/>
    </source>
</evidence>